<evidence type="ECO:0000313" key="2">
    <source>
        <dbReference type="Proteomes" id="UP000563151"/>
    </source>
</evidence>
<dbReference type="RefSeq" id="WP_035149345.1">
    <property type="nucleotide sequence ID" value="NZ_JAAZWO010000010.1"/>
</dbReference>
<dbReference type="Pfam" id="PF20092">
    <property type="entry name" value="DUF6483"/>
    <property type="match status" value="1"/>
</dbReference>
<name>A0A923ECR5_CLOTT</name>
<proteinExistence type="predicted"/>
<dbReference type="EMBL" id="JAAZWO010000010">
    <property type="protein sequence ID" value="MBC2398120.1"/>
    <property type="molecule type" value="Genomic_DNA"/>
</dbReference>
<dbReference type="Proteomes" id="UP000563151">
    <property type="component" value="Unassembled WGS sequence"/>
</dbReference>
<dbReference type="AlphaFoldDB" id="A0A923ECR5"/>
<sequence>MLKSDLTKKLVEDFKKSFEEVLCFIQKKDYDKAIESIDDTFSKLFRLNSMFFHSMTEDNLIEILKAGGELEKDKAIIVSKLLKEKANVLELQGNENESFYLYLKSLNLYIESFLFDRESELIEFFSDIPLILDKISSYKLPKTTIKRLVNYYKQIGNFASGEDMLYELLDEDNKDSNLIEFGINYYEDLLKKDDKTLEKGNLPREEITDALLSLKKKIN</sequence>
<accession>A0A923ECR5</accession>
<dbReference type="InterPro" id="IPR045507">
    <property type="entry name" value="DUF6483"/>
</dbReference>
<comment type="caution">
    <text evidence="1">The sequence shown here is derived from an EMBL/GenBank/DDBJ whole genome shotgun (WGS) entry which is preliminary data.</text>
</comment>
<keyword evidence="2" id="KW-1185">Reference proteome</keyword>
<gene>
    <name evidence="1" type="ORF">HGG79_10080</name>
</gene>
<protein>
    <submittedName>
        <fullName evidence="1">Uncharacterized protein</fullName>
    </submittedName>
</protein>
<evidence type="ECO:0000313" key="1">
    <source>
        <dbReference type="EMBL" id="MBC2398120.1"/>
    </source>
</evidence>
<organism evidence="1 2">
    <name type="scientific">Clostridium tetanomorphum</name>
    <dbReference type="NCBI Taxonomy" id="1553"/>
    <lineage>
        <taxon>Bacteria</taxon>
        <taxon>Bacillati</taxon>
        <taxon>Bacillota</taxon>
        <taxon>Clostridia</taxon>
        <taxon>Eubacteriales</taxon>
        <taxon>Clostridiaceae</taxon>
        <taxon>Clostridium</taxon>
    </lineage>
</organism>
<reference evidence="1 2" key="1">
    <citation type="submission" date="2020-04" db="EMBL/GenBank/DDBJ databases">
        <title>Genomic insights into acetone-butanol-ethanol (ABE) fermentation by sequencing solventogenic clostridia strains.</title>
        <authorList>
            <person name="Brown S."/>
        </authorList>
    </citation>
    <scope>NUCLEOTIDE SEQUENCE [LARGE SCALE GENOMIC DNA]</scope>
    <source>
        <strain evidence="1 2">DJ011</strain>
    </source>
</reference>